<evidence type="ECO:0000256" key="6">
    <source>
        <dbReference type="SAM" id="Phobius"/>
    </source>
</evidence>
<dbReference type="CDD" id="cd06225">
    <property type="entry name" value="HAMP"/>
    <property type="match status" value="1"/>
</dbReference>
<dbReference type="PROSITE" id="PS50111">
    <property type="entry name" value="CHEMOTAXIS_TRANSDUC_2"/>
    <property type="match status" value="1"/>
</dbReference>
<dbReference type="RefSeq" id="WP_214154781.1">
    <property type="nucleotide sequence ID" value="NZ_JAHBAY010000002.1"/>
</dbReference>
<evidence type="ECO:0000256" key="4">
    <source>
        <dbReference type="ARBA" id="ARBA00029447"/>
    </source>
</evidence>
<keyword evidence="1 6" id="KW-0812">Transmembrane</keyword>
<dbReference type="PRINTS" id="PR00260">
    <property type="entry name" value="CHEMTRNSDUCR"/>
</dbReference>
<keyword evidence="2 6" id="KW-1133">Transmembrane helix</keyword>
<dbReference type="InterPro" id="IPR004089">
    <property type="entry name" value="MCPsignal_dom"/>
</dbReference>
<feature type="transmembrane region" description="Helical" evidence="6">
    <location>
        <begin position="198"/>
        <end position="217"/>
    </location>
</feature>
<dbReference type="PROSITE" id="PS50885">
    <property type="entry name" value="HAMP"/>
    <property type="match status" value="1"/>
</dbReference>
<name>A0ABS5TBM5_9ACTN</name>
<protein>
    <submittedName>
        <fullName evidence="9">Methyl-accepting chemotaxis protein</fullName>
    </submittedName>
</protein>
<dbReference type="Pfam" id="PF00015">
    <property type="entry name" value="MCPsignal"/>
    <property type="match status" value="1"/>
</dbReference>
<proteinExistence type="inferred from homology"/>
<sequence>MRIKGQGLLGSLSIRTSILLVVSASLAVTALTAGISLVAMSNLAGKTTDTYATSLEPAQDIATIREEVWKARWASTKVGTVTDAATIKDYTNQFEAALKAIDAAVASFNARPVTSAEKAKMASFAKNWATYLEMRDKANALKADGKIDEWQDYSVNTINPQVVTTLAELADVTDISTTTAQQNVADAHSTFTSSRNTLLGTLLVAIIALLALSALVARSITAPLARLREVLEAVATGDLTQDIKLGLRNEVGKMGDALSQAVQRMRSTLATLAASSHALSSHSAELESASTAMSASAQTTTGNVDSMSAVVSGVATNVQAVASGAEQMGASIREISTSAQDAAGVAAQAVGVAGEAETIMIRLGASSSEVGNVVKLITSIAEQTNLLALNATIEAARAGDAGKGFAVVADEVKQLAQETARATEDISTRIEAIQNDTTVAVESIGRVSQVIGQINSYQTTIASAVEEQSVTTSSMAADLSTAATGADEIGVGLGNLHSSASSTLTGAESTQASAAELAVIAKQLETAMGAFRV</sequence>
<reference evidence="9 10" key="1">
    <citation type="submission" date="2021-05" db="EMBL/GenBank/DDBJ databases">
        <title>Kineosporia and Streptomyces sp. nov. two new marine actinobacteria isolated from Coral.</title>
        <authorList>
            <person name="Buangrab K."/>
            <person name="Sutthacheep M."/>
            <person name="Yeemin T."/>
            <person name="Harunari E."/>
            <person name="Igarashi Y."/>
            <person name="Kanchanasin P."/>
            <person name="Tanasupawat S."/>
            <person name="Phongsopitanun W."/>
        </authorList>
    </citation>
    <scope>NUCLEOTIDE SEQUENCE [LARGE SCALE GENOMIC DNA]</scope>
    <source>
        <strain evidence="9 10">J2-2</strain>
    </source>
</reference>
<evidence type="ECO:0000256" key="1">
    <source>
        <dbReference type="ARBA" id="ARBA00022692"/>
    </source>
</evidence>
<accession>A0ABS5TBM5</accession>
<evidence type="ECO:0000313" key="9">
    <source>
        <dbReference type="EMBL" id="MBT0768487.1"/>
    </source>
</evidence>
<keyword evidence="3 5" id="KW-0807">Transducer</keyword>
<gene>
    <name evidence="9" type="ORF">KIH74_06095</name>
</gene>
<comment type="caution">
    <text evidence="9">The sequence shown here is derived from an EMBL/GenBank/DDBJ whole genome shotgun (WGS) entry which is preliminary data.</text>
</comment>
<evidence type="ECO:0000313" key="10">
    <source>
        <dbReference type="Proteomes" id="UP001197247"/>
    </source>
</evidence>
<evidence type="ECO:0000256" key="5">
    <source>
        <dbReference type="PROSITE-ProRule" id="PRU00284"/>
    </source>
</evidence>
<keyword evidence="6" id="KW-0472">Membrane</keyword>
<evidence type="ECO:0000259" key="7">
    <source>
        <dbReference type="PROSITE" id="PS50111"/>
    </source>
</evidence>
<dbReference type="Proteomes" id="UP001197247">
    <property type="component" value="Unassembled WGS sequence"/>
</dbReference>
<dbReference type="InterPro" id="IPR024478">
    <property type="entry name" value="HlyB_4HB_MCP"/>
</dbReference>
<feature type="transmembrane region" description="Helical" evidence="6">
    <location>
        <begin position="12"/>
        <end position="40"/>
    </location>
</feature>
<comment type="similarity">
    <text evidence="4">Belongs to the methyl-accepting chemotaxis (MCP) protein family.</text>
</comment>
<evidence type="ECO:0000256" key="3">
    <source>
        <dbReference type="ARBA" id="ARBA00023224"/>
    </source>
</evidence>
<dbReference type="SMART" id="SM00283">
    <property type="entry name" value="MA"/>
    <property type="match status" value="1"/>
</dbReference>
<evidence type="ECO:0000256" key="2">
    <source>
        <dbReference type="ARBA" id="ARBA00022989"/>
    </source>
</evidence>
<dbReference type="Pfam" id="PF00672">
    <property type="entry name" value="HAMP"/>
    <property type="match status" value="1"/>
</dbReference>
<dbReference type="InterPro" id="IPR004090">
    <property type="entry name" value="Chemotax_Me-accpt_rcpt"/>
</dbReference>
<dbReference type="Gene3D" id="1.10.287.950">
    <property type="entry name" value="Methyl-accepting chemotaxis protein"/>
    <property type="match status" value="1"/>
</dbReference>
<dbReference type="PANTHER" id="PTHR32089">
    <property type="entry name" value="METHYL-ACCEPTING CHEMOTAXIS PROTEIN MCPB"/>
    <property type="match status" value="1"/>
</dbReference>
<dbReference type="InterPro" id="IPR003660">
    <property type="entry name" value="HAMP_dom"/>
</dbReference>
<organism evidence="9 10">
    <name type="scientific">Kineosporia corallincola</name>
    <dbReference type="NCBI Taxonomy" id="2835133"/>
    <lineage>
        <taxon>Bacteria</taxon>
        <taxon>Bacillati</taxon>
        <taxon>Actinomycetota</taxon>
        <taxon>Actinomycetes</taxon>
        <taxon>Kineosporiales</taxon>
        <taxon>Kineosporiaceae</taxon>
        <taxon>Kineosporia</taxon>
    </lineage>
</organism>
<dbReference type="SUPFAM" id="SSF58104">
    <property type="entry name" value="Methyl-accepting chemotaxis protein (MCP) signaling domain"/>
    <property type="match status" value="1"/>
</dbReference>
<dbReference type="PANTHER" id="PTHR32089:SF112">
    <property type="entry name" value="LYSOZYME-LIKE PROTEIN-RELATED"/>
    <property type="match status" value="1"/>
</dbReference>
<dbReference type="SMART" id="SM00304">
    <property type="entry name" value="HAMP"/>
    <property type="match status" value="1"/>
</dbReference>
<evidence type="ECO:0000259" key="8">
    <source>
        <dbReference type="PROSITE" id="PS50885"/>
    </source>
</evidence>
<feature type="domain" description="Methyl-accepting transducer" evidence="7">
    <location>
        <begin position="275"/>
        <end position="518"/>
    </location>
</feature>
<keyword evidence="10" id="KW-1185">Reference proteome</keyword>
<dbReference type="EMBL" id="JAHBAY010000002">
    <property type="protein sequence ID" value="MBT0768487.1"/>
    <property type="molecule type" value="Genomic_DNA"/>
</dbReference>
<dbReference type="Pfam" id="PF12729">
    <property type="entry name" value="4HB_MCP_1"/>
    <property type="match status" value="1"/>
</dbReference>
<feature type="domain" description="HAMP" evidence="8">
    <location>
        <begin position="218"/>
        <end position="270"/>
    </location>
</feature>